<accession>A0A845RLP1</accession>
<gene>
    <name evidence="1" type="ORF">D3Z39_16655</name>
</gene>
<dbReference type="EMBL" id="QXWZ01000066">
    <property type="protein sequence ID" value="NBI80449.1"/>
    <property type="molecule type" value="Genomic_DNA"/>
</dbReference>
<name>A0A845RLP1_9FIRM</name>
<dbReference type="OrthoDB" id="944647at2"/>
<proteinExistence type="predicted"/>
<reference evidence="1 2" key="1">
    <citation type="submission" date="2018-08" db="EMBL/GenBank/DDBJ databases">
        <title>Murine metabolic-syndrome-specific gut microbial biobank.</title>
        <authorList>
            <person name="Liu C."/>
        </authorList>
    </citation>
    <scope>NUCLEOTIDE SEQUENCE [LARGE SCALE GENOMIC DNA]</scope>
    <source>
        <strain evidence="1 2">X69</strain>
    </source>
</reference>
<feature type="non-terminal residue" evidence="1">
    <location>
        <position position="1"/>
    </location>
</feature>
<sequence>LAEQGQGKAHWLDKFAAALEYEDCRTLKFALDIAQNLHCYEWVPRDGVKEFAANNLRTYHVPEELIQSGNIDLDAYAEDLLESSGYMEAGSETGYLTRNGKEFVRDFTAPAQQDVLKAVPMLEKMSSQAAPEDAAAARAAIAEALAGRGECGLRQLQAAMESEDCASLEEAVEIAGRLDSYEFVEIGSFREKAEKELLEKGLDKKVIDRCVDFTAYAALTHEFESIYSSRNTGLYVRRNGAMSRPEQGMTMQ</sequence>
<evidence type="ECO:0000313" key="2">
    <source>
        <dbReference type="Proteomes" id="UP000446348"/>
    </source>
</evidence>
<comment type="caution">
    <text evidence="1">The sequence shown here is derived from an EMBL/GenBank/DDBJ whole genome shotgun (WGS) entry which is preliminary data.</text>
</comment>
<dbReference type="AlphaFoldDB" id="A0A845RLP1"/>
<dbReference type="Proteomes" id="UP000446348">
    <property type="component" value="Unassembled WGS sequence"/>
</dbReference>
<protein>
    <submittedName>
        <fullName evidence="1">Uncharacterized protein</fullName>
    </submittedName>
</protein>
<evidence type="ECO:0000313" key="1">
    <source>
        <dbReference type="EMBL" id="NBI80449.1"/>
    </source>
</evidence>
<organism evidence="1 2">
    <name type="scientific">Anaerotruncus colihominis</name>
    <dbReference type="NCBI Taxonomy" id="169435"/>
    <lineage>
        <taxon>Bacteria</taxon>
        <taxon>Bacillati</taxon>
        <taxon>Bacillota</taxon>
        <taxon>Clostridia</taxon>
        <taxon>Eubacteriales</taxon>
        <taxon>Oscillospiraceae</taxon>
        <taxon>Anaerotruncus</taxon>
    </lineage>
</organism>